<accession>A0A815JGN2</accession>
<proteinExistence type="predicted"/>
<dbReference type="Pfam" id="PF10683">
    <property type="entry name" value="DBD_Tnp_Hermes"/>
    <property type="match status" value="1"/>
</dbReference>
<comment type="subcellular location">
    <subcellularLocation>
        <location evidence="1">Nucleus</location>
    </subcellularLocation>
</comment>
<dbReference type="PANTHER" id="PTHR46481">
    <property type="entry name" value="ZINC FINGER BED DOMAIN-CONTAINING PROTEIN 4"/>
    <property type="match status" value="1"/>
</dbReference>
<dbReference type="Proteomes" id="UP000663823">
    <property type="component" value="Unassembled WGS sequence"/>
</dbReference>
<dbReference type="InterPro" id="IPR012337">
    <property type="entry name" value="RNaseH-like_sf"/>
</dbReference>
<name>A0A815JGN2_9BILA</name>
<evidence type="ECO:0000256" key="2">
    <source>
        <dbReference type="ARBA" id="ARBA00022723"/>
    </source>
</evidence>
<dbReference type="Pfam" id="PF05699">
    <property type="entry name" value="Dimer_Tnp_hAT"/>
    <property type="match status" value="1"/>
</dbReference>
<evidence type="ECO:0000313" key="10">
    <source>
        <dbReference type="EMBL" id="CAF1517272.1"/>
    </source>
</evidence>
<evidence type="ECO:0000259" key="6">
    <source>
        <dbReference type="Pfam" id="PF05699"/>
    </source>
</evidence>
<dbReference type="EMBL" id="CAJOAX010003881">
    <property type="protein sequence ID" value="CAF3877952.1"/>
    <property type="molecule type" value="Genomic_DNA"/>
</dbReference>
<evidence type="ECO:0000313" key="14">
    <source>
        <dbReference type="Proteomes" id="UP000663882"/>
    </source>
</evidence>
<dbReference type="GO" id="GO:0008270">
    <property type="term" value="F:zinc ion binding"/>
    <property type="evidence" value="ECO:0007669"/>
    <property type="project" value="UniProtKB-KW"/>
</dbReference>
<dbReference type="Proteomes" id="UP000663836">
    <property type="component" value="Unassembled WGS sequence"/>
</dbReference>
<dbReference type="EMBL" id="CAJOBD010002958">
    <property type="protein sequence ID" value="CAF3919586.1"/>
    <property type="molecule type" value="Genomic_DNA"/>
</dbReference>
<dbReference type="EMBL" id="CAJNOU010007030">
    <property type="protein sequence ID" value="CAF1517272.1"/>
    <property type="molecule type" value="Genomic_DNA"/>
</dbReference>
<dbReference type="Gene3D" id="1.10.10.1070">
    <property type="entry name" value="Zinc finger, BED domain-containing"/>
    <property type="match status" value="1"/>
</dbReference>
<evidence type="ECO:0000313" key="9">
    <source>
        <dbReference type="EMBL" id="CAF1468473.1"/>
    </source>
</evidence>
<dbReference type="OrthoDB" id="1607513at2759"/>
<dbReference type="GO" id="GO:0005634">
    <property type="term" value="C:nucleus"/>
    <property type="evidence" value="ECO:0007669"/>
    <property type="project" value="UniProtKB-SubCell"/>
</dbReference>
<sequence length="699" mass="79615">MSSIEVSSSSNTINSSKLKQLLKFESNKYSVIKKESSTPLTGWWEVFGYPAKLDEHGVFQRISGYVSCFNCYSTFIYGNNSGTTRLKQHASKCSKTTCSSLITIENNDSSSSQQATLAQHGFKKCVKINAKDIDNMKRLSAQWICQDIRPFCTLQDVGFRALAQELINIGHKYGVVDVDEILRSRFTIARTISDLAESYRQHIKQLLIEPLKARAVTICPDFWSDCYKNISYLGLNITFVDANYKMFSIDLFCRPFYSDKTSASVIKTLQEHLIEFGIDNLDLVNIVSDRGSNFVAAFRDFKPLFCFGHRLNNIVKTSFFGNAIKKKKSISTAPTTINNNFAISYTSKKIEIDNSSVDNGVSTSEQSSEYEDDYLLTSIPAKHKGRINNIGSSNGDIKLARKMSINDIPIEARRVIIALKQCKKIVKYIKKCGLNKDIENAGGGTVHQSIIIRWISTLKDAMSSYSALLDYNLADDGERSREGSPVLDDDLVDELQGINFFWNRIRCLLNEMFTLDIRHYVATALHPKYRSLTLCSLKERCECYEYIRKQIKLINTESNKLIQGQIDKPLQKKFKKDLFSRFESNNFAHGEESEESEEDIAISSRNKKNDELDRYLNFEIDRSKLQSDPLPFWNEHKDKFPCLSRYARSIHSIPATTASVERQFSGAGLIISERRSNLKPEQLDNVLLIRSMQKNKILL</sequence>
<dbReference type="Proteomes" id="UP000663874">
    <property type="component" value="Unassembled WGS sequence"/>
</dbReference>
<feature type="domain" description="Hermes trasposase DNA-binding" evidence="7">
    <location>
        <begin position="140"/>
        <end position="185"/>
    </location>
</feature>
<dbReference type="Proteomes" id="UP000663882">
    <property type="component" value="Unassembled WGS sequence"/>
</dbReference>
<evidence type="ECO:0000313" key="11">
    <source>
        <dbReference type="EMBL" id="CAF3877952.1"/>
    </source>
</evidence>
<protein>
    <recommendedName>
        <fullName evidence="15">Transposase</fullName>
    </recommendedName>
</protein>
<evidence type="ECO:0000256" key="1">
    <source>
        <dbReference type="ARBA" id="ARBA00004123"/>
    </source>
</evidence>
<evidence type="ECO:0000313" key="8">
    <source>
        <dbReference type="EMBL" id="CAF1379147.1"/>
    </source>
</evidence>
<dbReference type="Proteomes" id="UP000663889">
    <property type="component" value="Unassembled WGS sequence"/>
</dbReference>
<dbReference type="EMBL" id="CAJNOT010005542">
    <property type="protein sequence ID" value="CAF1468473.1"/>
    <property type="molecule type" value="Genomic_DNA"/>
</dbReference>
<evidence type="ECO:0000313" key="12">
    <source>
        <dbReference type="EMBL" id="CAF3919586.1"/>
    </source>
</evidence>
<dbReference type="EMBL" id="CAJOBE010010021">
    <property type="protein sequence ID" value="CAF4098213.1"/>
    <property type="molecule type" value="Genomic_DNA"/>
</dbReference>
<dbReference type="AlphaFoldDB" id="A0A815JGN2"/>
<evidence type="ECO:0000256" key="4">
    <source>
        <dbReference type="ARBA" id="ARBA00022833"/>
    </source>
</evidence>
<dbReference type="EMBL" id="CAJNOO010004377">
    <property type="protein sequence ID" value="CAF1379147.1"/>
    <property type="molecule type" value="Genomic_DNA"/>
</dbReference>
<evidence type="ECO:0000313" key="13">
    <source>
        <dbReference type="EMBL" id="CAF4098213.1"/>
    </source>
</evidence>
<dbReference type="PANTHER" id="PTHR46481:SF10">
    <property type="entry name" value="ZINC FINGER BED DOMAIN-CONTAINING PROTEIN 39"/>
    <property type="match status" value="1"/>
</dbReference>
<keyword evidence="5" id="KW-0539">Nucleus</keyword>
<dbReference type="InterPro" id="IPR008906">
    <property type="entry name" value="HATC_C_dom"/>
</dbReference>
<gene>
    <name evidence="13" type="ORF">FNK824_LOCUS31263</name>
    <name evidence="12" type="ORF">JBS370_LOCUS21847</name>
    <name evidence="11" type="ORF">OTI717_LOCUS22598</name>
    <name evidence="8" type="ORF">RFH988_LOCUS33752</name>
    <name evidence="10" type="ORF">SEV965_LOCUS36845</name>
    <name evidence="9" type="ORF">ZHD862_LOCUS36022</name>
</gene>
<organism evidence="8 14">
    <name type="scientific">Rotaria sordida</name>
    <dbReference type="NCBI Taxonomy" id="392033"/>
    <lineage>
        <taxon>Eukaryota</taxon>
        <taxon>Metazoa</taxon>
        <taxon>Spiralia</taxon>
        <taxon>Gnathifera</taxon>
        <taxon>Rotifera</taxon>
        <taxon>Eurotatoria</taxon>
        <taxon>Bdelloidea</taxon>
        <taxon>Philodinida</taxon>
        <taxon>Philodinidae</taxon>
        <taxon>Rotaria</taxon>
    </lineage>
</organism>
<dbReference type="GO" id="GO:0046983">
    <property type="term" value="F:protein dimerization activity"/>
    <property type="evidence" value="ECO:0007669"/>
    <property type="project" value="InterPro"/>
</dbReference>
<evidence type="ECO:0008006" key="15">
    <source>
        <dbReference type="Google" id="ProtNLM"/>
    </source>
</evidence>
<dbReference type="Proteomes" id="UP000663864">
    <property type="component" value="Unassembled WGS sequence"/>
</dbReference>
<keyword evidence="4" id="KW-0862">Zinc</keyword>
<keyword evidence="3" id="KW-0863">Zinc-finger</keyword>
<dbReference type="SUPFAM" id="SSF53098">
    <property type="entry name" value="Ribonuclease H-like"/>
    <property type="match status" value="1"/>
</dbReference>
<evidence type="ECO:0000256" key="5">
    <source>
        <dbReference type="ARBA" id="ARBA00023242"/>
    </source>
</evidence>
<dbReference type="InterPro" id="IPR052035">
    <property type="entry name" value="ZnF_BED_domain_contain"/>
</dbReference>
<feature type="domain" description="HAT C-terminal dimerisation" evidence="6">
    <location>
        <begin position="611"/>
        <end position="691"/>
    </location>
</feature>
<dbReference type="SUPFAM" id="SSF140996">
    <property type="entry name" value="Hermes dimerisation domain"/>
    <property type="match status" value="1"/>
</dbReference>
<dbReference type="InterPro" id="IPR018473">
    <property type="entry name" value="Hermes_transposase_DNA-db"/>
</dbReference>
<keyword evidence="2" id="KW-0479">Metal-binding</keyword>
<reference evidence="8" key="1">
    <citation type="submission" date="2021-02" db="EMBL/GenBank/DDBJ databases">
        <authorList>
            <person name="Nowell W R."/>
        </authorList>
    </citation>
    <scope>NUCLEOTIDE SEQUENCE</scope>
</reference>
<comment type="caution">
    <text evidence="8">The sequence shown here is derived from an EMBL/GenBank/DDBJ whole genome shotgun (WGS) entry which is preliminary data.</text>
</comment>
<evidence type="ECO:0000256" key="3">
    <source>
        <dbReference type="ARBA" id="ARBA00022771"/>
    </source>
</evidence>
<evidence type="ECO:0000259" key="7">
    <source>
        <dbReference type="Pfam" id="PF10683"/>
    </source>
</evidence>